<name>A0ABW1G0L5_9ACTN</name>
<evidence type="ECO:0000256" key="1">
    <source>
        <dbReference type="SAM" id="Phobius"/>
    </source>
</evidence>
<keyword evidence="3" id="KW-1185">Reference proteome</keyword>
<evidence type="ECO:0000313" key="2">
    <source>
        <dbReference type="EMBL" id="MFC5908294.1"/>
    </source>
</evidence>
<keyword evidence="1" id="KW-0472">Membrane</keyword>
<comment type="caution">
    <text evidence="2">The sequence shown here is derived from an EMBL/GenBank/DDBJ whole genome shotgun (WGS) entry which is preliminary data.</text>
</comment>
<proteinExistence type="predicted"/>
<dbReference type="InterPro" id="IPR021741">
    <property type="entry name" value="DUF3311"/>
</dbReference>
<keyword evidence="1" id="KW-1133">Transmembrane helix</keyword>
<reference evidence="3" key="1">
    <citation type="journal article" date="2019" name="Int. J. Syst. Evol. Microbiol.">
        <title>The Global Catalogue of Microorganisms (GCM) 10K type strain sequencing project: providing services to taxonomists for standard genome sequencing and annotation.</title>
        <authorList>
            <consortium name="The Broad Institute Genomics Platform"/>
            <consortium name="The Broad Institute Genome Sequencing Center for Infectious Disease"/>
            <person name="Wu L."/>
            <person name="Ma J."/>
        </authorList>
    </citation>
    <scope>NUCLEOTIDE SEQUENCE [LARGE SCALE GENOMIC DNA]</scope>
    <source>
        <strain evidence="3">JCM 4816</strain>
    </source>
</reference>
<dbReference type="PANTHER" id="PTHR40034:SF1">
    <property type="entry name" value="BSL5891 PROTEIN"/>
    <property type="match status" value="1"/>
</dbReference>
<evidence type="ECO:0000313" key="3">
    <source>
        <dbReference type="Proteomes" id="UP001596174"/>
    </source>
</evidence>
<dbReference type="PANTHER" id="PTHR40034">
    <property type="entry name" value="BSL5891 PROTEIN"/>
    <property type="match status" value="1"/>
</dbReference>
<sequence length="80" mass="9151">MSNESARPRPPVVTPTRIVCAVLLAAPFVALLWVSSYARTTPEFLGIPFFYWYQLAWVVVSAVFTGIAYVLFKREEARRR</sequence>
<gene>
    <name evidence="2" type="ORF">ACFP3V_13870</name>
</gene>
<dbReference type="EMBL" id="JBHSQJ010000054">
    <property type="protein sequence ID" value="MFC5908294.1"/>
    <property type="molecule type" value="Genomic_DNA"/>
</dbReference>
<organism evidence="2 3">
    <name type="scientific">Streptacidiphilus monticola</name>
    <dbReference type="NCBI Taxonomy" id="2161674"/>
    <lineage>
        <taxon>Bacteria</taxon>
        <taxon>Bacillati</taxon>
        <taxon>Actinomycetota</taxon>
        <taxon>Actinomycetes</taxon>
        <taxon>Kitasatosporales</taxon>
        <taxon>Streptomycetaceae</taxon>
        <taxon>Streptacidiphilus</taxon>
    </lineage>
</organism>
<dbReference type="Pfam" id="PF11755">
    <property type="entry name" value="DUF3311"/>
    <property type="match status" value="1"/>
</dbReference>
<dbReference type="RefSeq" id="WP_380583288.1">
    <property type="nucleotide sequence ID" value="NZ_JBHSQJ010000054.1"/>
</dbReference>
<feature type="transmembrane region" description="Helical" evidence="1">
    <location>
        <begin position="12"/>
        <end position="38"/>
    </location>
</feature>
<keyword evidence="1" id="KW-0812">Transmembrane</keyword>
<accession>A0ABW1G0L5</accession>
<dbReference type="Proteomes" id="UP001596174">
    <property type="component" value="Unassembled WGS sequence"/>
</dbReference>
<protein>
    <submittedName>
        <fullName evidence="2">DUF3311 domain-containing protein</fullName>
    </submittedName>
</protein>
<feature type="transmembrane region" description="Helical" evidence="1">
    <location>
        <begin position="50"/>
        <end position="72"/>
    </location>
</feature>